<accession>A0ACC5R595</accession>
<comment type="caution">
    <text evidence="1">The sequence shown here is derived from an EMBL/GenBank/DDBJ whole genome shotgun (WGS) entry which is preliminary data.</text>
</comment>
<protein>
    <submittedName>
        <fullName evidence="1">NAD(P)H-quinone oxidoreductase</fullName>
    </submittedName>
</protein>
<dbReference type="EMBL" id="JAENHL010000007">
    <property type="protein sequence ID" value="MBK1867808.1"/>
    <property type="molecule type" value="Genomic_DNA"/>
</dbReference>
<gene>
    <name evidence="1" type="ORF">JHL16_15730</name>
</gene>
<keyword evidence="2" id="KW-1185">Reference proteome</keyword>
<reference evidence="1" key="1">
    <citation type="submission" date="2021-01" db="EMBL/GenBank/DDBJ databases">
        <authorList>
            <person name="Sun Q."/>
        </authorList>
    </citation>
    <scope>NUCLEOTIDE SEQUENCE</scope>
    <source>
        <strain evidence="1">YIM B02566</strain>
    </source>
</reference>
<organism evidence="1 2">
    <name type="scientific">Taklimakanibacter albus</name>
    <dbReference type="NCBI Taxonomy" id="2800327"/>
    <lineage>
        <taxon>Bacteria</taxon>
        <taxon>Pseudomonadati</taxon>
        <taxon>Pseudomonadota</taxon>
        <taxon>Alphaproteobacteria</taxon>
        <taxon>Hyphomicrobiales</taxon>
        <taxon>Aestuariivirgaceae</taxon>
        <taxon>Taklimakanibacter</taxon>
    </lineage>
</organism>
<dbReference type="Proteomes" id="UP000616151">
    <property type="component" value="Unassembled WGS sequence"/>
</dbReference>
<proteinExistence type="predicted"/>
<evidence type="ECO:0000313" key="1">
    <source>
        <dbReference type="EMBL" id="MBK1867808.1"/>
    </source>
</evidence>
<evidence type="ECO:0000313" key="2">
    <source>
        <dbReference type="Proteomes" id="UP000616151"/>
    </source>
</evidence>
<name>A0ACC5R595_9HYPH</name>
<sequence length="332" mass="34613">MTALPAKMTAIAITTPGGPEVLKSALIAVPVPKDHEVLIKVAAAGVNRPDVLQRQGGYPPPAGAPSTPGLEVAGHVVAKGPQVTRYKEGDIVCALVPGGGYAEYCVAAEDNALPVPGGISLIEAGGIPETFFTVWTNVFERGGLKPGETLLVHGGSSGIGTTAIMMAHQLGSRVFATAGSTDKCRACEALGAQRGINYREEDFGQVVKAATDGKGADVILDMVGGDYVGRNLAAAAMFGRIVNIAFLKGSKVEVDLLPIMLKRLTLTGSTLRPRSVAEKAEIARALEARVWPLLSQGKIRPQIFKTFPLAEAAQAHRLMESSAHVGKIVLVP</sequence>